<evidence type="ECO:0000313" key="6">
    <source>
        <dbReference type="EMBL" id="GAA0745520.1"/>
    </source>
</evidence>
<dbReference type="Proteomes" id="UP001501510">
    <property type="component" value="Unassembled WGS sequence"/>
</dbReference>
<organism evidence="6 7">
    <name type="scientific">Clostridium oceanicum</name>
    <dbReference type="NCBI Taxonomy" id="1543"/>
    <lineage>
        <taxon>Bacteria</taxon>
        <taxon>Bacillati</taxon>
        <taxon>Bacillota</taxon>
        <taxon>Clostridia</taxon>
        <taxon>Eubacteriales</taxon>
        <taxon>Clostridiaceae</taxon>
        <taxon>Clostridium</taxon>
    </lineage>
</organism>
<evidence type="ECO:0000256" key="2">
    <source>
        <dbReference type="ARBA" id="ARBA00013457"/>
    </source>
</evidence>
<gene>
    <name evidence="6" type="ORF">GCM10008906_31960</name>
</gene>
<keyword evidence="6" id="KW-0503">Monooxygenase</keyword>
<keyword evidence="3" id="KW-0285">Flavoprotein</keyword>
<dbReference type="PANTHER" id="PTHR32332">
    <property type="entry name" value="2-NITROPROPANE DIOXYGENASE"/>
    <property type="match status" value="1"/>
</dbReference>
<sequence>MGLNPLKIGDVTAKVPIIQGGMGIGVSGYKLASAVAKEGAVGIISAAQIGYREDDFKTNPKEANIRALKSEIRKAKKDSPKGIIGINIMVAMNNYEELVKAALEENIDIIISGAGLPMKLPKMIKGHNVKIAPIVSSRKAALIILKHWKKRYDRLPDFIVVEGPKAGGHLGFKMDEVATHSLEYIVKDVLEEIKNYDKEIPVIAAGGIYTSDDIKKFINIGASGVQMATRFIATKECDADINFKKAFLNSKEEDIILVKSPVGLPGRAIKNNFIETIQKNKVTPKICYNCLRKCDPKTTPYCISDALIEAVKGNIDKGLIFTGSNGYKIDKIVTVKELIKELTI</sequence>
<dbReference type="CDD" id="cd04730">
    <property type="entry name" value="NPD_like"/>
    <property type="match status" value="1"/>
</dbReference>
<dbReference type="RefSeq" id="WP_343763181.1">
    <property type="nucleotide sequence ID" value="NZ_BAAACG010000016.1"/>
</dbReference>
<keyword evidence="4" id="KW-0288">FMN</keyword>
<evidence type="ECO:0000256" key="4">
    <source>
        <dbReference type="ARBA" id="ARBA00022643"/>
    </source>
</evidence>
<proteinExistence type="predicted"/>
<reference evidence="7" key="1">
    <citation type="journal article" date="2019" name="Int. J. Syst. Evol. Microbiol.">
        <title>The Global Catalogue of Microorganisms (GCM) 10K type strain sequencing project: providing services to taxonomists for standard genome sequencing and annotation.</title>
        <authorList>
            <consortium name="The Broad Institute Genomics Platform"/>
            <consortium name="The Broad Institute Genome Sequencing Center for Infectious Disease"/>
            <person name="Wu L."/>
            <person name="Ma J."/>
        </authorList>
    </citation>
    <scope>NUCLEOTIDE SEQUENCE [LARGE SCALE GENOMIC DNA]</scope>
    <source>
        <strain evidence="7">JCM 1407</strain>
    </source>
</reference>
<name>A0ABP3V217_9CLOT</name>
<evidence type="ECO:0000313" key="7">
    <source>
        <dbReference type="Proteomes" id="UP001501510"/>
    </source>
</evidence>
<dbReference type="GO" id="GO:0004497">
    <property type="term" value="F:monooxygenase activity"/>
    <property type="evidence" value="ECO:0007669"/>
    <property type="project" value="UniProtKB-KW"/>
</dbReference>
<evidence type="ECO:0000256" key="3">
    <source>
        <dbReference type="ARBA" id="ARBA00022630"/>
    </source>
</evidence>
<protein>
    <recommendedName>
        <fullName evidence="2">Probable nitronate monooxygenase</fullName>
    </recommendedName>
</protein>
<comment type="caution">
    <text evidence="6">The sequence shown here is derived from an EMBL/GenBank/DDBJ whole genome shotgun (WGS) entry which is preliminary data.</text>
</comment>
<dbReference type="InterPro" id="IPR013785">
    <property type="entry name" value="Aldolase_TIM"/>
</dbReference>
<dbReference type="InterPro" id="IPR004136">
    <property type="entry name" value="NMO"/>
</dbReference>
<dbReference type="PANTHER" id="PTHR32332:SF18">
    <property type="entry name" value="2-NITROPROPANE DIOXYGENASE"/>
    <property type="match status" value="1"/>
</dbReference>
<dbReference type="EMBL" id="BAAACG010000016">
    <property type="protein sequence ID" value="GAA0745520.1"/>
    <property type="molecule type" value="Genomic_DNA"/>
</dbReference>
<dbReference type="SUPFAM" id="SSF51412">
    <property type="entry name" value="Inosine monophosphate dehydrogenase (IMPDH)"/>
    <property type="match status" value="1"/>
</dbReference>
<accession>A0ABP3V217</accession>
<evidence type="ECO:0000256" key="1">
    <source>
        <dbReference type="ARBA" id="ARBA00003535"/>
    </source>
</evidence>
<comment type="function">
    <text evidence="1">Nitronate monooxygenase that uses molecular oxygen to catalyze the oxidative denitrification of alkyl nitronates. Acts on propionate 3-nitronate (P3N), the presumed physiological substrate. Probably functions in the detoxification of P3N, a metabolic poison produced by plants and fungi as a defense mechanism.</text>
</comment>
<dbReference type="Gene3D" id="3.20.20.70">
    <property type="entry name" value="Aldolase class I"/>
    <property type="match status" value="1"/>
</dbReference>
<keyword evidence="5" id="KW-0560">Oxidoreductase</keyword>
<evidence type="ECO:0000256" key="5">
    <source>
        <dbReference type="ARBA" id="ARBA00023002"/>
    </source>
</evidence>
<dbReference type="Pfam" id="PF03060">
    <property type="entry name" value="NMO"/>
    <property type="match status" value="1"/>
</dbReference>
<keyword evidence="7" id="KW-1185">Reference proteome</keyword>